<organism evidence="1">
    <name type="scientific">Rhizophora mucronata</name>
    <name type="common">Asiatic mangrove</name>
    <dbReference type="NCBI Taxonomy" id="61149"/>
    <lineage>
        <taxon>Eukaryota</taxon>
        <taxon>Viridiplantae</taxon>
        <taxon>Streptophyta</taxon>
        <taxon>Embryophyta</taxon>
        <taxon>Tracheophyta</taxon>
        <taxon>Spermatophyta</taxon>
        <taxon>Magnoliopsida</taxon>
        <taxon>eudicotyledons</taxon>
        <taxon>Gunneridae</taxon>
        <taxon>Pentapetalae</taxon>
        <taxon>rosids</taxon>
        <taxon>fabids</taxon>
        <taxon>Malpighiales</taxon>
        <taxon>Rhizophoraceae</taxon>
        <taxon>Rhizophora</taxon>
    </lineage>
</organism>
<name>A0A2P2MY87_RHIMU</name>
<evidence type="ECO:0000313" key="1">
    <source>
        <dbReference type="EMBL" id="MBX35175.1"/>
    </source>
</evidence>
<dbReference type="EMBL" id="GGEC01054691">
    <property type="protein sequence ID" value="MBX35175.1"/>
    <property type="molecule type" value="Transcribed_RNA"/>
</dbReference>
<proteinExistence type="predicted"/>
<protein>
    <submittedName>
        <fullName evidence="1">Uncharacterized protein</fullName>
    </submittedName>
</protein>
<accession>A0A2P2MY87</accession>
<reference evidence="1" key="1">
    <citation type="submission" date="2018-02" db="EMBL/GenBank/DDBJ databases">
        <title>Rhizophora mucronata_Transcriptome.</title>
        <authorList>
            <person name="Meera S.P."/>
            <person name="Sreeshan A."/>
            <person name="Augustine A."/>
        </authorList>
    </citation>
    <scope>NUCLEOTIDE SEQUENCE</scope>
    <source>
        <tissue evidence="1">Leaf</tissue>
    </source>
</reference>
<sequence length="13" mass="1475">MLEVGITLILPYI</sequence>